<reference evidence="2 3" key="1">
    <citation type="journal article" date="2013" name="PLoS ONE">
        <title>Cultivation and Complete Genome Sequencing of Gloeobacter kilaueensis sp. nov., from a Lava Cave in Kilauea Caldera, Hawai'i.</title>
        <authorList>
            <person name="Saw J.H."/>
            <person name="Schatz M."/>
            <person name="Brown M.V."/>
            <person name="Kunkel D.D."/>
            <person name="Foster J.S."/>
            <person name="Shick H."/>
            <person name="Christensen S."/>
            <person name="Hou S."/>
            <person name="Wan X."/>
            <person name="Donachie S.P."/>
        </authorList>
    </citation>
    <scope>NUCLEOTIDE SEQUENCE [LARGE SCALE GENOMIC DNA]</scope>
    <source>
        <strain evidence="3">JS</strain>
    </source>
</reference>
<organism evidence="2 3">
    <name type="scientific">Gloeobacter kilaueensis (strain ATCC BAA-2537 / CCAP 1431/1 / ULC 316 / JS1)</name>
    <dbReference type="NCBI Taxonomy" id="1183438"/>
    <lineage>
        <taxon>Bacteria</taxon>
        <taxon>Bacillati</taxon>
        <taxon>Cyanobacteriota</taxon>
        <taxon>Cyanophyceae</taxon>
        <taxon>Gloeobacterales</taxon>
        <taxon>Gloeobacteraceae</taxon>
        <taxon>Gloeobacter</taxon>
    </lineage>
</organism>
<feature type="chain" id="PRO_5004663830" evidence="1">
    <location>
        <begin position="33"/>
        <end position="185"/>
    </location>
</feature>
<evidence type="ECO:0000313" key="3">
    <source>
        <dbReference type="Proteomes" id="UP000017396"/>
    </source>
</evidence>
<dbReference type="EMBL" id="CP003587">
    <property type="protein sequence ID" value="AGY56416.1"/>
    <property type="molecule type" value="Genomic_DNA"/>
</dbReference>
<feature type="signal peptide" evidence="1">
    <location>
        <begin position="1"/>
        <end position="32"/>
    </location>
</feature>
<dbReference type="AlphaFoldDB" id="U5QC42"/>
<sequence>MSDTPFRALLLSAVAASGFALMAAIVPLQASADPEGLCRDFPLNSRCNGGRQQLSASAPAAEVPAQQQFKIMLHALPGSSEWVRVEKQGNLYHLIHSRCLQSEITRLLTPFPPFYSWYDHPVTHVAFTPSACAQGQGQCNRDAAGDTLDLGAVAPTDGTFAIEYAEGGFTRSVTFKLPTAPAGKP</sequence>
<dbReference type="eggNOG" id="ENOG502ZV02">
    <property type="taxonomic scope" value="Bacteria"/>
</dbReference>
<dbReference type="HOGENOM" id="CLU_1459354_0_0_3"/>
<evidence type="ECO:0000256" key="1">
    <source>
        <dbReference type="SAM" id="SignalP"/>
    </source>
</evidence>
<dbReference type="OrthoDB" id="488530at2"/>
<accession>U5QC42</accession>
<dbReference type="KEGG" id="glj:GKIL_0169"/>
<dbReference type="RefSeq" id="WP_023171418.1">
    <property type="nucleotide sequence ID" value="NC_022600.1"/>
</dbReference>
<dbReference type="STRING" id="1183438.GKIL_0169"/>
<keyword evidence="1" id="KW-0732">Signal</keyword>
<protein>
    <submittedName>
        <fullName evidence="2">Uncharacterized protein</fullName>
    </submittedName>
</protein>
<evidence type="ECO:0000313" key="2">
    <source>
        <dbReference type="EMBL" id="AGY56416.1"/>
    </source>
</evidence>
<gene>
    <name evidence="2" type="ORF">GKIL_0169</name>
</gene>
<dbReference type="Proteomes" id="UP000017396">
    <property type="component" value="Chromosome"/>
</dbReference>
<name>U5QC42_GLOK1</name>
<keyword evidence="3" id="KW-1185">Reference proteome</keyword>
<proteinExistence type="predicted"/>